<name>A0ABS0N2N7_9SPHN</name>
<feature type="domain" description="EAL" evidence="2">
    <location>
        <begin position="267"/>
        <end position="517"/>
    </location>
</feature>
<dbReference type="EMBL" id="JAEANY010000002">
    <property type="protein sequence ID" value="MBH5322231.1"/>
    <property type="molecule type" value="Genomic_DNA"/>
</dbReference>
<dbReference type="InterPro" id="IPR000160">
    <property type="entry name" value="GGDEF_dom"/>
</dbReference>
<dbReference type="Proteomes" id="UP000602442">
    <property type="component" value="Unassembled WGS sequence"/>
</dbReference>
<dbReference type="Pfam" id="PF00563">
    <property type="entry name" value="EAL"/>
    <property type="match status" value="1"/>
</dbReference>
<dbReference type="InterPro" id="IPR052155">
    <property type="entry name" value="Biofilm_reg_signaling"/>
</dbReference>
<dbReference type="PANTHER" id="PTHR44757">
    <property type="entry name" value="DIGUANYLATE CYCLASE DGCP"/>
    <property type="match status" value="1"/>
</dbReference>
<keyword evidence="5" id="KW-1185">Reference proteome</keyword>
<dbReference type="CDD" id="cd01948">
    <property type="entry name" value="EAL"/>
    <property type="match status" value="1"/>
</dbReference>
<feature type="transmembrane region" description="Helical" evidence="1">
    <location>
        <begin position="51"/>
        <end position="70"/>
    </location>
</feature>
<evidence type="ECO:0000259" key="3">
    <source>
        <dbReference type="PROSITE" id="PS50887"/>
    </source>
</evidence>
<dbReference type="RefSeq" id="WP_197920940.1">
    <property type="nucleotide sequence ID" value="NZ_CAWPTA010000007.1"/>
</dbReference>
<gene>
    <name evidence="4" type="ORF">I5L03_06490</name>
</gene>
<dbReference type="InterPro" id="IPR001633">
    <property type="entry name" value="EAL_dom"/>
</dbReference>
<evidence type="ECO:0000256" key="1">
    <source>
        <dbReference type="SAM" id="Phobius"/>
    </source>
</evidence>
<reference evidence="4 5" key="1">
    <citation type="submission" date="2020-11" db="EMBL/GenBank/DDBJ databases">
        <title>Erythrobacter sediminis sp. nov., a marine bacterium from a tidal flat of Garorim Bay.</title>
        <authorList>
            <person name="Kim D."/>
            <person name="Yoo Y."/>
            <person name="Kim J.-J."/>
        </authorList>
    </citation>
    <scope>NUCLEOTIDE SEQUENCE [LARGE SCALE GENOMIC DNA]</scope>
    <source>
        <strain evidence="4 5">JGD-13</strain>
    </source>
</reference>
<dbReference type="PANTHER" id="PTHR44757:SF2">
    <property type="entry name" value="BIOFILM ARCHITECTURE MAINTENANCE PROTEIN MBAA"/>
    <property type="match status" value="1"/>
</dbReference>
<evidence type="ECO:0000259" key="2">
    <source>
        <dbReference type="PROSITE" id="PS50883"/>
    </source>
</evidence>
<keyword evidence="1" id="KW-0812">Transmembrane</keyword>
<dbReference type="NCBIfam" id="TIGR00254">
    <property type="entry name" value="GGDEF"/>
    <property type="match status" value="1"/>
</dbReference>
<dbReference type="PROSITE" id="PS50887">
    <property type="entry name" value="GGDEF"/>
    <property type="match status" value="1"/>
</dbReference>
<evidence type="ECO:0000313" key="5">
    <source>
        <dbReference type="Proteomes" id="UP000602442"/>
    </source>
</evidence>
<proteinExistence type="predicted"/>
<dbReference type="SMART" id="SM00052">
    <property type="entry name" value="EAL"/>
    <property type="match status" value="1"/>
</dbReference>
<dbReference type="SUPFAM" id="SSF55073">
    <property type="entry name" value="Nucleotide cyclase"/>
    <property type="match status" value="1"/>
</dbReference>
<feature type="transmembrane region" description="Helical" evidence="1">
    <location>
        <begin position="27"/>
        <end position="45"/>
    </location>
</feature>
<feature type="domain" description="GGDEF" evidence="3">
    <location>
        <begin position="126"/>
        <end position="258"/>
    </location>
</feature>
<dbReference type="InterPro" id="IPR035919">
    <property type="entry name" value="EAL_sf"/>
</dbReference>
<protein>
    <submittedName>
        <fullName evidence="4">EAL domain-containing protein</fullName>
    </submittedName>
</protein>
<dbReference type="InterPro" id="IPR043128">
    <property type="entry name" value="Rev_trsase/Diguanyl_cyclase"/>
</dbReference>
<dbReference type="CDD" id="cd01949">
    <property type="entry name" value="GGDEF"/>
    <property type="match status" value="1"/>
</dbReference>
<dbReference type="Gene3D" id="3.20.20.450">
    <property type="entry name" value="EAL domain"/>
    <property type="match status" value="1"/>
</dbReference>
<keyword evidence="1" id="KW-0472">Membrane</keyword>
<dbReference type="InterPro" id="IPR029787">
    <property type="entry name" value="Nucleotide_cyclase"/>
</dbReference>
<organism evidence="4 5">
    <name type="scientific">Aurantiacibacter sediminis</name>
    <dbReference type="NCBI Taxonomy" id="2793064"/>
    <lineage>
        <taxon>Bacteria</taxon>
        <taxon>Pseudomonadati</taxon>
        <taxon>Pseudomonadota</taxon>
        <taxon>Alphaproteobacteria</taxon>
        <taxon>Sphingomonadales</taxon>
        <taxon>Erythrobacteraceae</taxon>
        <taxon>Aurantiacibacter</taxon>
    </lineage>
</organism>
<accession>A0ABS0N2N7</accession>
<dbReference type="PROSITE" id="PS50883">
    <property type="entry name" value="EAL"/>
    <property type="match status" value="1"/>
</dbReference>
<keyword evidence="1" id="KW-1133">Transmembrane helix</keyword>
<dbReference type="Pfam" id="PF00990">
    <property type="entry name" value="GGDEF"/>
    <property type="match status" value="1"/>
</dbReference>
<evidence type="ECO:0000313" key="4">
    <source>
        <dbReference type="EMBL" id="MBH5322231.1"/>
    </source>
</evidence>
<dbReference type="SUPFAM" id="SSF141868">
    <property type="entry name" value="EAL domain-like"/>
    <property type="match status" value="1"/>
</dbReference>
<sequence>MGRTEPSSGFSRAVRWLGVDAQPWRSAWAGPAFLLASPLLVASLFVLPLPWLLTLTGVALVTFMSIYAAIRTRYQLRDQIDQAAMHREYARDMEERSRADPVTGLSNRVGFEHDVARMIEDLSLGTKLVVMWVDLHRFIETNNSLGHAVGDQVLQEAAERLRQNVPENAALSRFASDEFVVAVHVPSVEKAQQIANAMRDALAQPYRIKGHRIESGSMIGVAALPDDAISQKNLLQAADLALYHAKASGPNEVRFFHDSMTRTLARKKEIEAELRAAIQRDELSIFFQPIFDLRTGRIRCFEALVRWFHPEKGELYPDEFIPVAEETGLIITLGNWITRQAAKAATSWPEHVTLAVNLSPVQIKAPGAALGILAAVRDAGLAPSRLELELTENLFLEDDEHTSAFINILTEEGIHFSLDDFGTGYSSLAYINRHPFRTIKVDRSFVSGVNAGTCSEAIIRAVAEMGRTLDMEIVAEGLETIDQVHSVRAAGCTLGQGYYFSRAVPDFTAAMLLAQEQCRLDEVSSGTVHPIGPDPMQKRAG</sequence>
<comment type="caution">
    <text evidence="4">The sequence shown here is derived from an EMBL/GenBank/DDBJ whole genome shotgun (WGS) entry which is preliminary data.</text>
</comment>
<dbReference type="Gene3D" id="3.30.70.270">
    <property type="match status" value="1"/>
</dbReference>
<dbReference type="SMART" id="SM00267">
    <property type="entry name" value="GGDEF"/>
    <property type="match status" value="1"/>
</dbReference>